<dbReference type="Proteomes" id="UP001153076">
    <property type="component" value="Unassembled WGS sequence"/>
</dbReference>
<proteinExistence type="predicted"/>
<name>A0A9Q1Q9L9_9CARY</name>
<reference evidence="2" key="1">
    <citation type="submission" date="2022-04" db="EMBL/GenBank/DDBJ databases">
        <title>Carnegiea gigantea Genome sequencing and assembly v2.</title>
        <authorList>
            <person name="Copetti D."/>
            <person name="Sanderson M.J."/>
            <person name="Burquez A."/>
            <person name="Wojciechowski M.F."/>
        </authorList>
    </citation>
    <scope>NUCLEOTIDE SEQUENCE</scope>
    <source>
        <strain evidence="2">SGP5-SGP5p</strain>
        <tissue evidence="2">Aerial part</tissue>
    </source>
</reference>
<sequence length="167" mass="18912">MKGSLPTGRKAYRPSTPWSVAEKPHGQIEVVGFPSGGKGDVRRWNPSVRPHRGLLQGRQLLPPPTRHTLGEPRGLRNKRRLLGQRHTTTECRELKKALHELADKGSRLLRQDQEPAPPPLRDEECSTKIVATIAEGIVKGMTRTMNRREHSFINYKMKHNSLQPTPK</sequence>
<feature type="region of interest" description="Disordered" evidence="1">
    <location>
        <begin position="105"/>
        <end position="124"/>
    </location>
</feature>
<evidence type="ECO:0000313" key="3">
    <source>
        <dbReference type="Proteomes" id="UP001153076"/>
    </source>
</evidence>
<dbReference type="AlphaFoldDB" id="A0A9Q1Q9L9"/>
<dbReference type="OrthoDB" id="1752268at2759"/>
<organism evidence="2 3">
    <name type="scientific">Carnegiea gigantea</name>
    <dbReference type="NCBI Taxonomy" id="171969"/>
    <lineage>
        <taxon>Eukaryota</taxon>
        <taxon>Viridiplantae</taxon>
        <taxon>Streptophyta</taxon>
        <taxon>Embryophyta</taxon>
        <taxon>Tracheophyta</taxon>
        <taxon>Spermatophyta</taxon>
        <taxon>Magnoliopsida</taxon>
        <taxon>eudicotyledons</taxon>
        <taxon>Gunneridae</taxon>
        <taxon>Pentapetalae</taxon>
        <taxon>Caryophyllales</taxon>
        <taxon>Cactineae</taxon>
        <taxon>Cactaceae</taxon>
        <taxon>Cactoideae</taxon>
        <taxon>Echinocereeae</taxon>
        <taxon>Carnegiea</taxon>
    </lineage>
</organism>
<evidence type="ECO:0000256" key="1">
    <source>
        <dbReference type="SAM" id="MobiDB-lite"/>
    </source>
</evidence>
<feature type="region of interest" description="Disordered" evidence="1">
    <location>
        <begin position="1"/>
        <end position="20"/>
    </location>
</feature>
<protein>
    <submittedName>
        <fullName evidence="2">Uncharacterized protein</fullName>
    </submittedName>
</protein>
<dbReference type="EMBL" id="JAKOGI010000501">
    <property type="protein sequence ID" value="KAJ8434068.1"/>
    <property type="molecule type" value="Genomic_DNA"/>
</dbReference>
<gene>
    <name evidence="2" type="ORF">Cgig2_007583</name>
</gene>
<evidence type="ECO:0000313" key="2">
    <source>
        <dbReference type="EMBL" id="KAJ8434068.1"/>
    </source>
</evidence>
<accession>A0A9Q1Q9L9</accession>
<comment type="caution">
    <text evidence="2">The sequence shown here is derived from an EMBL/GenBank/DDBJ whole genome shotgun (WGS) entry which is preliminary data.</text>
</comment>
<keyword evidence="3" id="KW-1185">Reference proteome</keyword>